<dbReference type="InterPro" id="IPR006935">
    <property type="entry name" value="Helicase/UvrB_N"/>
</dbReference>
<evidence type="ECO:0000313" key="3">
    <source>
        <dbReference type="Proteomes" id="UP000034837"/>
    </source>
</evidence>
<dbReference type="PATRIC" id="fig|1619039.3.peg.1164"/>
<dbReference type="GO" id="GO:0005829">
    <property type="term" value="C:cytosol"/>
    <property type="evidence" value="ECO:0007669"/>
    <property type="project" value="TreeGrafter"/>
</dbReference>
<dbReference type="SUPFAM" id="SSF52540">
    <property type="entry name" value="P-loop containing nucleoside triphosphate hydrolases"/>
    <property type="match status" value="2"/>
</dbReference>
<dbReference type="PROSITE" id="PS51192">
    <property type="entry name" value="HELICASE_ATP_BIND_1"/>
    <property type="match status" value="1"/>
</dbReference>
<dbReference type="PANTHER" id="PTHR47396:SF1">
    <property type="entry name" value="ATP-DEPENDENT HELICASE IRC3-RELATED"/>
    <property type="match status" value="1"/>
</dbReference>
<dbReference type="Gene3D" id="3.90.1570.30">
    <property type="match status" value="1"/>
</dbReference>
<dbReference type="InterPro" id="IPR029464">
    <property type="entry name" value="HSDR_N"/>
</dbReference>
<dbReference type="AlphaFoldDB" id="A0A0G1A4D8"/>
<dbReference type="CDD" id="cd18032">
    <property type="entry name" value="DEXHc_RE_I_III_res"/>
    <property type="match status" value="1"/>
</dbReference>
<dbReference type="GO" id="GO:0016787">
    <property type="term" value="F:hydrolase activity"/>
    <property type="evidence" value="ECO:0007669"/>
    <property type="project" value="InterPro"/>
</dbReference>
<dbReference type="Gene3D" id="3.40.50.300">
    <property type="entry name" value="P-loop containing nucleotide triphosphate hydrolases"/>
    <property type="match status" value="2"/>
</dbReference>
<evidence type="ECO:0000313" key="2">
    <source>
        <dbReference type="EMBL" id="KKS55877.1"/>
    </source>
</evidence>
<dbReference type="SMART" id="SM00487">
    <property type="entry name" value="DEXDc"/>
    <property type="match status" value="1"/>
</dbReference>
<accession>A0A0G1A4D8</accession>
<gene>
    <name evidence="2" type="ORF">UV20_C0020G0004</name>
</gene>
<evidence type="ECO:0000259" key="1">
    <source>
        <dbReference type="PROSITE" id="PS51192"/>
    </source>
</evidence>
<name>A0A0G1A4D8_9BACT</name>
<sequence length="836" mass="96794">MANSKEAKARIKINKLLEEAGWRFFDNEKGQANIQLEPNVKITKKDIDAFGEDFESTKGGFIDFLLLDEKGFPFVVLEAKKEEKDPLDGKEQARRYAQSQNARFVLLSNGNLHYFWDLERGNPTVITTFPTYESLKHLESFKPSFSTLSEEKIESDYIVQTQNPNYQKDPRWADETQRADFIKEQDLKFLRPYQLASIYALQNSAKKGNDRYLFEMATGTGKTLVSAGVIKLFLKTGNAKRILFLVDRLELEDQAHKNFKKILHNDFTAVIYKENRDDWRKAEIVVSTVQSLSFDNKYKKLFSPTDFDLIISDEAHRSIGGNSRAVFEYFVGYKLGLTATPKDYLKNIDPQKISEKDPRAWERRQLLDTYTTFGCPSGEPTFRYSFLDGVKDGYLVNPVVADARTEITTELLSEKGYSLMVENEEGTEEEQIFFQKDFERKFFSEKTNQIFCKTFLENALKDPISGEIGKSIIFCVSQNHASKIAQTLNQFADQLWPDKYNSDFAVQVTSNIPNAQQFTINYSNNNLSGQTKWLAGYKSSKTRVCVTVGMMTTGYDCQDIINLCLMRPIFSPTDFIQIKGRGTRKYTFNHKDNDNEQIKAEKETFKLFDFFANCEYFEEKYNYDQILKLPIKVGTGTEGGEGVDIDEISVFNPDPLKTFSEKAVGLAGMKVDWKFFEKFEHVVKNDPVVKQKYEQGDVKGAEEYVKTEIFEKPEDYFNMEKLRKAIKADRRITLKEFIEKIFGGITKFKAKDELLEEEFEKFVAIYKPTNENILSIKNFLKCYVADQEFRTIVENNQIQRLYTYPSFSAEEFNELGKYKKIVPEYVKDYVSLNSFM</sequence>
<dbReference type="Pfam" id="PF04851">
    <property type="entry name" value="ResIII"/>
    <property type="match status" value="1"/>
</dbReference>
<organism evidence="2 3">
    <name type="scientific">Candidatus Magasanikbacteria bacterium GW2011_GWA2_42_32</name>
    <dbReference type="NCBI Taxonomy" id="1619039"/>
    <lineage>
        <taxon>Bacteria</taxon>
        <taxon>Candidatus Magasanikiibacteriota</taxon>
    </lineage>
</organism>
<protein>
    <submittedName>
        <fullName evidence="2">Type III restriction protein res subunit</fullName>
    </submittedName>
</protein>
<dbReference type="InterPro" id="IPR014001">
    <property type="entry name" value="Helicase_ATP-bd"/>
</dbReference>
<feature type="domain" description="Helicase ATP-binding" evidence="1">
    <location>
        <begin position="203"/>
        <end position="359"/>
    </location>
</feature>
<dbReference type="Pfam" id="PF13588">
    <property type="entry name" value="HSDR_N_2"/>
    <property type="match status" value="1"/>
</dbReference>
<dbReference type="InterPro" id="IPR027417">
    <property type="entry name" value="P-loop_NTPase"/>
</dbReference>
<dbReference type="Proteomes" id="UP000034837">
    <property type="component" value="Unassembled WGS sequence"/>
</dbReference>
<proteinExistence type="predicted"/>
<dbReference type="PANTHER" id="PTHR47396">
    <property type="entry name" value="TYPE I RESTRICTION ENZYME ECOKI R PROTEIN"/>
    <property type="match status" value="1"/>
</dbReference>
<comment type="caution">
    <text evidence="2">The sequence shown here is derived from an EMBL/GenBank/DDBJ whole genome shotgun (WGS) entry which is preliminary data.</text>
</comment>
<dbReference type="EMBL" id="LCDO01000020">
    <property type="protein sequence ID" value="KKS55877.1"/>
    <property type="molecule type" value="Genomic_DNA"/>
</dbReference>
<dbReference type="InterPro" id="IPR050742">
    <property type="entry name" value="Helicase_Restrict-Modif_Enz"/>
</dbReference>
<dbReference type="GO" id="GO:0003677">
    <property type="term" value="F:DNA binding"/>
    <property type="evidence" value="ECO:0007669"/>
    <property type="project" value="InterPro"/>
</dbReference>
<reference evidence="2 3" key="1">
    <citation type="journal article" date="2015" name="Nature">
        <title>rRNA introns, odd ribosomes, and small enigmatic genomes across a large radiation of phyla.</title>
        <authorList>
            <person name="Brown C.T."/>
            <person name="Hug L.A."/>
            <person name="Thomas B.C."/>
            <person name="Sharon I."/>
            <person name="Castelle C.J."/>
            <person name="Singh A."/>
            <person name="Wilkins M.J."/>
            <person name="Williams K.H."/>
            <person name="Banfield J.F."/>
        </authorList>
    </citation>
    <scope>NUCLEOTIDE SEQUENCE [LARGE SCALE GENOMIC DNA]</scope>
</reference>
<dbReference type="GO" id="GO:0005524">
    <property type="term" value="F:ATP binding"/>
    <property type="evidence" value="ECO:0007669"/>
    <property type="project" value="InterPro"/>
</dbReference>